<keyword evidence="1" id="KW-0472">Membrane</keyword>
<proteinExistence type="predicted"/>
<sequence>MTKQTHSSGGFLIALITLNVFITKYLIHYSISYGLLSIVIFFYASHIGSLFPDIDMKSSFISKRHPFISKIFGKRCRHRGFTHSLLAMLILYVIFKLIIIISNDNIIIISMCYGFFIGYASHLILDLLTKEGIELLYPFKANLNVFFIKTNSNGEKYFNRFLKFIISLYILYNIYLIANNVFHLDILNYLNLNNFGK</sequence>
<accession>A0ABS7KYD6</accession>
<dbReference type="GO" id="GO:0008233">
    <property type="term" value="F:peptidase activity"/>
    <property type="evidence" value="ECO:0007669"/>
    <property type="project" value="UniProtKB-KW"/>
</dbReference>
<feature type="transmembrane region" description="Helical" evidence="1">
    <location>
        <begin position="107"/>
        <end position="128"/>
    </location>
</feature>
<feature type="transmembrane region" description="Helical" evidence="1">
    <location>
        <begin position="161"/>
        <end position="182"/>
    </location>
</feature>
<organism evidence="2 3">
    <name type="scientific">Clostridium sardiniense</name>
    <name type="common">Clostridium absonum</name>
    <dbReference type="NCBI Taxonomy" id="29369"/>
    <lineage>
        <taxon>Bacteria</taxon>
        <taxon>Bacillati</taxon>
        <taxon>Bacillota</taxon>
        <taxon>Clostridia</taxon>
        <taxon>Eubacteriales</taxon>
        <taxon>Clostridiaceae</taxon>
        <taxon>Clostridium</taxon>
    </lineage>
</organism>
<gene>
    <name evidence="2" type="ORF">K5V21_09960</name>
</gene>
<dbReference type="RefSeq" id="WP_221861125.1">
    <property type="nucleotide sequence ID" value="NZ_JAIKTU010000007.1"/>
</dbReference>
<feature type="transmembrane region" description="Helical" evidence="1">
    <location>
        <begin position="9"/>
        <end position="27"/>
    </location>
</feature>
<dbReference type="EMBL" id="JAIKTU010000007">
    <property type="protein sequence ID" value="MBY0755779.1"/>
    <property type="molecule type" value="Genomic_DNA"/>
</dbReference>
<dbReference type="Pfam" id="PF04307">
    <property type="entry name" value="YdjM"/>
    <property type="match status" value="1"/>
</dbReference>
<protein>
    <submittedName>
        <fullName evidence="2">Metal-dependent hydrolase</fullName>
    </submittedName>
</protein>
<keyword evidence="2" id="KW-0645">Protease</keyword>
<feature type="transmembrane region" description="Helical" evidence="1">
    <location>
        <begin position="80"/>
        <end position="101"/>
    </location>
</feature>
<comment type="caution">
    <text evidence="2">The sequence shown here is derived from an EMBL/GenBank/DDBJ whole genome shotgun (WGS) entry which is preliminary data.</text>
</comment>
<evidence type="ECO:0000313" key="2">
    <source>
        <dbReference type="EMBL" id="MBY0755779.1"/>
    </source>
</evidence>
<dbReference type="Proteomes" id="UP001299068">
    <property type="component" value="Unassembled WGS sequence"/>
</dbReference>
<feature type="transmembrane region" description="Helical" evidence="1">
    <location>
        <begin position="33"/>
        <end position="54"/>
    </location>
</feature>
<dbReference type="InterPro" id="IPR007404">
    <property type="entry name" value="YdjM-like"/>
</dbReference>
<dbReference type="PANTHER" id="PTHR35531:SF1">
    <property type="entry name" value="INNER MEMBRANE PROTEIN YBCI-RELATED"/>
    <property type="match status" value="1"/>
</dbReference>
<keyword evidence="1" id="KW-1133">Transmembrane helix</keyword>
<dbReference type="PANTHER" id="PTHR35531">
    <property type="entry name" value="INNER MEMBRANE PROTEIN YBCI-RELATED"/>
    <property type="match status" value="1"/>
</dbReference>
<reference evidence="2 3" key="1">
    <citation type="journal article" date="2021" name="Cell Host Microbe">
        <title>in vivo commensal control of Clostridioides difficile virulence.</title>
        <authorList>
            <person name="Girinathan B.P."/>
            <person name="Dibenedetto N."/>
            <person name="Worley J.N."/>
            <person name="Peltier J."/>
            <person name="Arrieta-Ortiz M.L."/>
            <person name="Rupa Christinal Immanuel S."/>
            <person name="Lavin R."/>
            <person name="Delaney M.L."/>
            <person name="Cummins C."/>
            <person name="Hoffmann M."/>
            <person name="Luo Y."/>
            <person name="Gonzalez-Escalona N."/>
            <person name="Allard M."/>
            <person name="Onderdonk A.B."/>
            <person name="Gerber G.K."/>
            <person name="Sonenshein A.L."/>
            <person name="Baliga N."/>
            <person name="Dupuy B."/>
            <person name="Bry L."/>
        </authorList>
    </citation>
    <scope>NUCLEOTIDE SEQUENCE [LARGE SCALE GENOMIC DNA]</scope>
    <source>
        <strain evidence="2 3">DSM 599</strain>
    </source>
</reference>
<keyword evidence="2" id="KW-0378">Hydrolase</keyword>
<name>A0ABS7KYD6_CLOSR</name>
<evidence type="ECO:0000313" key="3">
    <source>
        <dbReference type="Proteomes" id="UP001299068"/>
    </source>
</evidence>
<dbReference type="GO" id="GO:0006508">
    <property type="term" value="P:proteolysis"/>
    <property type="evidence" value="ECO:0007669"/>
    <property type="project" value="UniProtKB-KW"/>
</dbReference>
<keyword evidence="1" id="KW-0812">Transmembrane</keyword>
<evidence type="ECO:0000256" key="1">
    <source>
        <dbReference type="SAM" id="Phobius"/>
    </source>
</evidence>
<keyword evidence="3" id="KW-1185">Reference proteome</keyword>